<gene>
    <name evidence="3" type="ordered locus">CLL_A1764</name>
</gene>
<dbReference type="EMBL" id="CP001056">
    <property type="protein sequence ID" value="ACD23908.1"/>
    <property type="molecule type" value="Genomic_DNA"/>
</dbReference>
<dbReference type="HOGENOM" id="CLU_048713_0_0_9"/>
<evidence type="ECO:0000256" key="2">
    <source>
        <dbReference type="SAM" id="Phobius"/>
    </source>
</evidence>
<evidence type="ECO:0000313" key="3">
    <source>
        <dbReference type="EMBL" id="ACD23908.1"/>
    </source>
</evidence>
<feature type="transmembrane region" description="Helical" evidence="2">
    <location>
        <begin position="59"/>
        <end position="81"/>
    </location>
</feature>
<dbReference type="KEGG" id="cbk:CLL_A1764"/>
<proteinExistence type="predicted"/>
<feature type="region of interest" description="Disordered" evidence="1">
    <location>
        <begin position="179"/>
        <end position="203"/>
    </location>
</feature>
<protein>
    <submittedName>
        <fullName evidence="3">Uncharacterized protein</fullName>
    </submittedName>
</protein>
<sequence length="497" mass="57685">MYIKFWYKSYKESRVATVISIIGGIFNASGKIVPIIFIIELVKSIVEGNKAGISNLYSAVIYFIIVSIVMFIIGFVINAIAGKIALKEREKKLQLTCEEAEDLVYKKPELKQWFLDNHSNYRQLHKSDIVYRNLDDAKIEESDKKIKFEKNKKRLLTFYFFAFLLVAVAVALFQNGDNKNGSNSTSNNKNSEASIVSSSDNKNSDYQYEKKYQCYVKFNNDIVDCYNYSIDLYFKSKGNSETVKHKYNPNQVDMAPILKQKYEVLEKVRKAANSDPKMEIDEDIIKLADATEKVYNLIGEIYCAYGGEEQYGKKTDKTKEELHKELYTYVNEYDGIYINFSNRFESMSIEHMSKGLKKYKENGDMDSYHTLNILIKSEEIYKYFINNNITNKNLFNMNLEEYKKLLDDYNKAYSEFQKQDIKGGTCHTETFGEFVQAYHGFSNNIVNMVNNKTFDAGKLDAAPGLVAPDDNKDIKERLYFYIDRMISDYNSIQSFKN</sequence>
<accession>B2TI65</accession>
<feature type="transmembrane region" description="Helical" evidence="2">
    <location>
        <begin position="15"/>
        <end position="39"/>
    </location>
</feature>
<reference evidence="3" key="1">
    <citation type="submission" date="2009-06" db="EMBL/GenBank/DDBJ databases">
        <authorList>
            <consortium name="US DOE Joint Genome Institute (JGI-PGF)"/>
            <person name="Lucas S."/>
            <person name="Copeland A."/>
            <person name="Lapidus A."/>
            <person name="Glavina del Rio T."/>
            <person name="Dalin E."/>
            <person name="Tice H."/>
            <person name="Bruce D."/>
            <person name="Goodwin L."/>
            <person name="Pitluck S."/>
            <person name="Kyrpides N."/>
            <person name="Mavromatis K."/>
            <person name="Ivanova N."/>
            <person name="Saunders E."/>
            <person name="Brettin T."/>
            <person name="Detter J.C."/>
            <person name="Han C."/>
            <person name="Larimer F."/>
            <person name="Land M."/>
            <person name="Hauser L."/>
            <person name="Markowitz V."/>
            <person name="Cheng J.-F."/>
            <person name="Hugenholtz P."/>
            <person name="Woyke T."/>
            <person name="Wu D."/>
            <person name="Gronow S."/>
            <person name="Klenk H.-P."/>
            <person name="Eisen J.A."/>
        </authorList>
    </citation>
    <scope>NUCLEOTIDE SEQUENCE</scope>
    <source>
        <strain evidence="3">Eklund 17B</strain>
    </source>
</reference>
<reference evidence="3" key="2">
    <citation type="submission" date="2009-08" db="EMBL/GenBank/DDBJ databases">
        <authorList>
            <person name="Shrivastava S."/>
            <person name="Brinkac L.M."/>
            <person name="Dodson R.J."/>
            <person name="Harkins D.M."/>
            <person name="Durkin A.S."/>
            <person name="Sutton G."/>
        </authorList>
    </citation>
    <scope>NUCLEOTIDE SEQUENCE</scope>
    <source>
        <strain evidence="3">Eklund 17B</strain>
    </source>
</reference>
<keyword evidence="2" id="KW-0812">Transmembrane</keyword>
<organism evidence="3">
    <name type="scientific">Clostridium botulinum (strain Eklund 17B / Type B)</name>
    <dbReference type="NCBI Taxonomy" id="935198"/>
    <lineage>
        <taxon>Bacteria</taxon>
        <taxon>Bacillati</taxon>
        <taxon>Bacillota</taxon>
        <taxon>Clostridia</taxon>
        <taxon>Eubacteriales</taxon>
        <taxon>Clostridiaceae</taxon>
        <taxon>Clostridium</taxon>
    </lineage>
</organism>
<keyword evidence="2" id="KW-0472">Membrane</keyword>
<feature type="transmembrane region" description="Helical" evidence="2">
    <location>
        <begin position="155"/>
        <end position="173"/>
    </location>
</feature>
<feature type="compositionally biased region" description="Low complexity" evidence="1">
    <location>
        <begin position="179"/>
        <end position="191"/>
    </location>
</feature>
<evidence type="ECO:0000256" key="1">
    <source>
        <dbReference type="SAM" id="MobiDB-lite"/>
    </source>
</evidence>
<name>B2TI65_CLOBB</name>
<dbReference type="Pfam" id="PF12889">
    <property type="entry name" value="DUF3829"/>
    <property type="match status" value="1"/>
</dbReference>
<keyword evidence="2" id="KW-1133">Transmembrane helix</keyword>
<dbReference type="AlphaFoldDB" id="B2TI65"/>
<feature type="compositionally biased region" description="Polar residues" evidence="1">
    <location>
        <begin position="192"/>
        <end position="203"/>
    </location>
</feature>
<dbReference type="InterPro" id="IPR024291">
    <property type="entry name" value="DUF3829"/>
</dbReference>